<dbReference type="EC" id="2.3.1.-" evidence="4"/>
<evidence type="ECO:0000256" key="1">
    <source>
        <dbReference type="ARBA" id="ARBA00022679"/>
    </source>
</evidence>
<reference evidence="4 5" key="1">
    <citation type="submission" date="2023-11" db="EMBL/GenBank/DDBJ databases">
        <title>MicrobeMod: A computational toolkit for identifying prokaryotic methylation and restriction-modification with nanopore sequencing.</title>
        <authorList>
            <person name="Crits-Christoph A."/>
            <person name="Kang S.C."/>
            <person name="Lee H."/>
            <person name="Ostrov N."/>
        </authorList>
    </citation>
    <scope>NUCLEOTIDE SEQUENCE [LARGE SCALE GENOMIC DNA]</scope>
    <source>
        <strain evidence="4 5">ATCC BAA-2732</strain>
    </source>
</reference>
<dbReference type="RefSeq" id="WP_319619098.1">
    <property type="nucleotide sequence ID" value="NZ_JAWXXR010000001.1"/>
</dbReference>
<name>A0ABU4QBG8_9GAMM</name>
<protein>
    <submittedName>
        <fullName evidence="4">N-acetyltransferase</fullName>
        <ecNumber evidence="4">2.3.1.-</ecNumber>
    </submittedName>
</protein>
<dbReference type="PANTHER" id="PTHR42919:SF8">
    <property type="entry name" value="N-ALPHA-ACETYLTRANSFERASE 50"/>
    <property type="match status" value="1"/>
</dbReference>
<dbReference type="GO" id="GO:0016746">
    <property type="term" value="F:acyltransferase activity"/>
    <property type="evidence" value="ECO:0007669"/>
    <property type="project" value="UniProtKB-KW"/>
</dbReference>
<dbReference type="Proteomes" id="UP001272773">
    <property type="component" value="Unassembled WGS sequence"/>
</dbReference>
<organism evidence="4 5">
    <name type="scientific">Shewanella indica</name>
    <dbReference type="NCBI Taxonomy" id="768528"/>
    <lineage>
        <taxon>Bacteria</taxon>
        <taxon>Pseudomonadati</taxon>
        <taxon>Pseudomonadota</taxon>
        <taxon>Gammaproteobacteria</taxon>
        <taxon>Alteromonadales</taxon>
        <taxon>Shewanellaceae</taxon>
        <taxon>Shewanella</taxon>
    </lineage>
</organism>
<dbReference type="Gene3D" id="3.40.630.30">
    <property type="match status" value="1"/>
</dbReference>
<keyword evidence="1 4" id="KW-0808">Transferase</keyword>
<accession>A0ABU4QBG8</accession>
<dbReference type="GeneID" id="88623312"/>
<feature type="domain" description="N-acetyltransferase" evidence="3">
    <location>
        <begin position="1"/>
        <end position="144"/>
    </location>
</feature>
<comment type="caution">
    <text evidence="4">The sequence shown here is derived from an EMBL/GenBank/DDBJ whole genome shotgun (WGS) entry which is preliminary data.</text>
</comment>
<dbReference type="InterPro" id="IPR000182">
    <property type="entry name" value="GNAT_dom"/>
</dbReference>
<dbReference type="Pfam" id="PF13673">
    <property type="entry name" value="Acetyltransf_10"/>
    <property type="match status" value="1"/>
</dbReference>
<proteinExistence type="predicted"/>
<dbReference type="SUPFAM" id="SSF55729">
    <property type="entry name" value="Acyl-CoA N-acyltransferases (Nat)"/>
    <property type="match status" value="1"/>
</dbReference>
<gene>
    <name evidence="4" type="ORF">SIL79_07350</name>
</gene>
<evidence type="ECO:0000313" key="4">
    <source>
        <dbReference type="EMBL" id="MDX6016158.1"/>
    </source>
</evidence>
<evidence type="ECO:0000259" key="3">
    <source>
        <dbReference type="PROSITE" id="PS51186"/>
    </source>
</evidence>
<dbReference type="PROSITE" id="PS51186">
    <property type="entry name" value="GNAT"/>
    <property type="match status" value="1"/>
</dbReference>
<keyword evidence="2 4" id="KW-0012">Acyltransferase</keyword>
<sequence>MQIRPISRADLDAVLALELATFGEHCYPDFFFRQALDAWSSGFLGSFVDGQLVGYLLRVSSEKPGQHWLLSLAVSPTKQGQGIGKQLLSACLDDCSHCVDELLLTVAPDNSARHLYSRMGFENLGLEADYFGVGEHRLLMRWQS</sequence>
<dbReference type="EMBL" id="JAWXXR010000001">
    <property type="protein sequence ID" value="MDX6016158.1"/>
    <property type="molecule type" value="Genomic_DNA"/>
</dbReference>
<dbReference type="InterPro" id="IPR051556">
    <property type="entry name" value="N-term/lysine_N-AcTrnsfr"/>
</dbReference>
<keyword evidence="5" id="KW-1185">Reference proteome</keyword>
<dbReference type="PANTHER" id="PTHR42919">
    <property type="entry name" value="N-ALPHA-ACETYLTRANSFERASE"/>
    <property type="match status" value="1"/>
</dbReference>
<evidence type="ECO:0000256" key="2">
    <source>
        <dbReference type="ARBA" id="ARBA00023315"/>
    </source>
</evidence>
<evidence type="ECO:0000313" key="5">
    <source>
        <dbReference type="Proteomes" id="UP001272773"/>
    </source>
</evidence>
<dbReference type="CDD" id="cd04301">
    <property type="entry name" value="NAT_SF"/>
    <property type="match status" value="1"/>
</dbReference>
<dbReference type="InterPro" id="IPR016181">
    <property type="entry name" value="Acyl_CoA_acyltransferase"/>
</dbReference>